<reference evidence="2 3" key="1">
    <citation type="submission" date="2019-12" db="EMBL/GenBank/DDBJ databases">
        <authorList>
            <person name="Alioto T."/>
            <person name="Alioto T."/>
            <person name="Gomez Garrido J."/>
        </authorList>
    </citation>
    <scope>NUCLEOTIDE SEQUENCE [LARGE SCALE GENOMIC DNA]</scope>
</reference>
<dbReference type="Proteomes" id="UP000594638">
    <property type="component" value="Unassembled WGS sequence"/>
</dbReference>
<organism evidence="2 3">
    <name type="scientific">Olea europaea subsp. europaea</name>
    <dbReference type="NCBI Taxonomy" id="158383"/>
    <lineage>
        <taxon>Eukaryota</taxon>
        <taxon>Viridiplantae</taxon>
        <taxon>Streptophyta</taxon>
        <taxon>Embryophyta</taxon>
        <taxon>Tracheophyta</taxon>
        <taxon>Spermatophyta</taxon>
        <taxon>Magnoliopsida</taxon>
        <taxon>eudicotyledons</taxon>
        <taxon>Gunneridae</taxon>
        <taxon>Pentapetalae</taxon>
        <taxon>asterids</taxon>
        <taxon>lamiids</taxon>
        <taxon>Lamiales</taxon>
        <taxon>Oleaceae</taxon>
        <taxon>Oleeae</taxon>
        <taxon>Olea</taxon>
    </lineage>
</organism>
<accession>A0A8S0RWJ6</accession>
<proteinExistence type="predicted"/>
<dbReference type="EMBL" id="CACTIH010003770">
    <property type="protein sequence ID" value="CAA2984555.1"/>
    <property type="molecule type" value="Genomic_DNA"/>
</dbReference>
<evidence type="ECO:0000256" key="1">
    <source>
        <dbReference type="SAM" id="MobiDB-lite"/>
    </source>
</evidence>
<feature type="compositionally biased region" description="Basic and acidic residues" evidence="1">
    <location>
        <begin position="93"/>
        <end position="107"/>
    </location>
</feature>
<comment type="caution">
    <text evidence="2">The sequence shown here is derived from an EMBL/GenBank/DDBJ whole genome shotgun (WGS) entry which is preliminary data.</text>
</comment>
<evidence type="ECO:0000313" key="3">
    <source>
        <dbReference type="Proteomes" id="UP000594638"/>
    </source>
</evidence>
<keyword evidence="3" id="KW-1185">Reference proteome</keyword>
<dbReference type="AlphaFoldDB" id="A0A8S0RWJ6"/>
<name>A0A8S0RWJ6_OLEEU</name>
<feature type="compositionally biased region" description="Polar residues" evidence="1">
    <location>
        <begin position="76"/>
        <end position="91"/>
    </location>
</feature>
<sequence length="107" mass="12482">MFSYLYPQIASFTVLMEIEDIHTRGNPDLLILETITEDGKTLYNASVHHQRIQRKRDKRNHLRTSCIDHRKRINDSILSENSQSMLSQLPESITRHESVTSNSDKET</sequence>
<protein>
    <submittedName>
        <fullName evidence="2">Uncharacterized protein</fullName>
    </submittedName>
</protein>
<dbReference type="Gramene" id="OE9A103520T1">
    <property type="protein sequence ID" value="OE9A103520C1"/>
    <property type="gene ID" value="OE9A103520"/>
</dbReference>
<evidence type="ECO:0000313" key="2">
    <source>
        <dbReference type="EMBL" id="CAA2984555.1"/>
    </source>
</evidence>
<feature type="region of interest" description="Disordered" evidence="1">
    <location>
        <begin position="73"/>
        <end position="107"/>
    </location>
</feature>
<gene>
    <name evidence="2" type="ORF">OLEA9_A103520</name>
</gene>